<proteinExistence type="predicted"/>
<feature type="transmembrane region" description="Helical" evidence="6">
    <location>
        <begin position="71"/>
        <end position="92"/>
    </location>
</feature>
<keyword evidence="5 6" id="KW-0472">Membrane</keyword>
<dbReference type="AlphaFoldDB" id="A0A6J5ZJ33"/>
<protein>
    <submittedName>
        <fullName evidence="8">Unannotated protein</fullName>
    </submittedName>
</protein>
<dbReference type="EMBL" id="CAESAK010000129">
    <property type="protein sequence ID" value="CAB4341182.1"/>
    <property type="molecule type" value="Genomic_DNA"/>
</dbReference>
<keyword evidence="4 6" id="KW-1133">Transmembrane helix</keyword>
<accession>A0A6J5ZJ33</accession>
<name>A0A6J5ZJ33_9ZZZZ</name>
<evidence type="ECO:0000256" key="3">
    <source>
        <dbReference type="ARBA" id="ARBA00022692"/>
    </source>
</evidence>
<gene>
    <name evidence="8" type="ORF">UFOPK3775_00924</name>
</gene>
<dbReference type="GO" id="GO:0005886">
    <property type="term" value="C:plasma membrane"/>
    <property type="evidence" value="ECO:0007669"/>
    <property type="project" value="UniProtKB-SubCell"/>
</dbReference>
<comment type="subcellular location">
    <subcellularLocation>
        <location evidence="1">Cell membrane</location>
    </subcellularLocation>
</comment>
<feature type="domain" description="PDGLE" evidence="7">
    <location>
        <begin position="4"/>
        <end position="94"/>
    </location>
</feature>
<sequence length="101" mass="10396">MSNKKFFTFALLICLGLAGGASFYASSHPDGLEKVAEDIGFSATAEENANSDTPLADYAVDGIENERISGGLAGVIGVLGTAAISGGLFLLIRRKKSSPSK</sequence>
<evidence type="ECO:0000256" key="4">
    <source>
        <dbReference type="ARBA" id="ARBA00022989"/>
    </source>
</evidence>
<evidence type="ECO:0000313" key="8">
    <source>
        <dbReference type="EMBL" id="CAB4341182.1"/>
    </source>
</evidence>
<dbReference type="InterPro" id="IPR025937">
    <property type="entry name" value="PDGLE_dom"/>
</dbReference>
<keyword evidence="3 6" id="KW-0812">Transmembrane</keyword>
<keyword evidence="2" id="KW-1003">Cell membrane</keyword>
<evidence type="ECO:0000256" key="6">
    <source>
        <dbReference type="SAM" id="Phobius"/>
    </source>
</evidence>
<evidence type="ECO:0000256" key="1">
    <source>
        <dbReference type="ARBA" id="ARBA00004236"/>
    </source>
</evidence>
<evidence type="ECO:0000256" key="2">
    <source>
        <dbReference type="ARBA" id="ARBA00022475"/>
    </source>
</evidence>
<dbReference type="Pfam" id="PF13190">
    <property type="entry name" value="PDGLE"/>
    <property type="match status" value="1"/>
</dbReference>
<evidence type="ECO:0000256" key="5">
    <source>
        <dbReference type="ARBA" id="ARBA00023136"/>
    </source>
</evidence>
<reference evidence="8" key="1">
    <citation type="submission" date="2020-05" db="EMBL/GenBank/DDBJ databases">
        <authorList>
            <person name="Chiriac C."/>
            <person name="Salcher M."/>
            <person name="Ghai R."/>
            <person name="Kavagutti S V."/>
        </authorList>
    </citation>
    <scope>NUCLEOTIDE SEQUENCE</scope>
</reference>
<organism evidence="8">
    <name type="scientific">freshwater metagenome</name>
    <dbReference type="NCBI Taxonomy" id="449393"/>
    <lineage>
        <taxon>unclassified sequences</taxon>
        <taxon>metagenomes</taxon>
        <taxon>ecological metagenomes</taxon>
    </lineage>
</organism>
<evidence type="ECO:0000259" key="7">
    <source>
        <dbReference type="Pfam" id="PF13190"/>
    </source>
</evidence>